<gene>
    <name evidence="1" type="ORF">ODALV1_LOCUS12052</name>
</gene>
<dbReference type="Proteomes" id="UP001642540">
    <property type="component" value="Unassembled WGS sequence"/>
</dbReference>
<evidence type="ECO:0000313" key="2">
    <source>
        <dbReference type="Proteomes" id="UP001642540"/>
    </source>
</evidence>
<organism evidence="1 2">
    <name type="scientific">Orchesella dallaii</name>
    <dbReference type="NCBI Taxonomy" id="48710"/>
    <lineage>
        <taxon>Eukaryota</taxon>
        <taxon>Metazoa</taxon>
        <taxon>Ecdysozoa</taxon>
        <taxon>Arthropoda</taxon>
        <taxon>Hexapoda</taxon>
        <taxon>Collembola</taxon>
        <taxon>Entomobryomorpha</taxon>
        <taxon>Entomobryoidea</taxon>
        <taxon>Orchesellidae</taxon>
        <taxon>Orchesellinae</taxon>
        <taxon>Orchesella</taxon>
    </lineage>
</organism>
<protein>
    <submittedName>
        <fullName evidence="1">Uncharacterized protein</fullName>
    </submittedName>
</protein>
<sequence>MSNLIDESMSKAEKGVNITISSQPNLGAEDLKNWSMTEETTFEAGSEFRGFDRLHEHTIASLTMQRSRISPAPCTYDVVLSGKSHFAVTDRKEIRYDPIHHLDYNCIFRANLVKEFGDQVFVDAKNVRIH</sequence>
<name>A0ABP1QJB7_9HEXA</name>
<proteinExistence type="predicted"/>
<dbReference type="EMBL" id="CAXLJM020000036">
    <property type="protein sequence ID" value="CAL8105396.1"/>
    <property type="molecule type" value="Genomic_DNA"/>
</dbReference>
<accession>A0ABP1QJB7</accession>
<comment type="caution">
    <text evidence="1">The sequence shown here is derived from an EMBL/GenBank/DDBJ whole genome shotgun (WGS) entry which is preliminary data.</text>
</comment>
<evidence type="ECO:0000313" key="1">
    <source>
        <dbReference type="EMBL" id="CAL8105396.1"/>
    </source>
</evidence>
<reference evidence="1 2" key="1">
    <citation type="submission" date="2024-08" db="EMBL/GenBank/DDBJ databases">
        <authorList>
            <person name="Cucini C."/>
            <person name="Frati F."/>
        </authorList>
    </citation>
    <scope>NUCLEOTIDE SEQUENCE [LARGE SCALE GENOMIC DNA]</scope>
</reference>
<keyword evidence="2" id="KW-1185">Reference proteome</keyword>